<evidence type="ECO:0000313" key="2">
    <source>
        <dbReference type="Proteomes" id="UP000006729"/>
    </source>
</evidence>
<dbReference type="AlphaFoldDB" id="A0A3N7EJT2"/>
<accession>A0A3N7EJT2</accession>
<dbReference type="Proteomes" id="UP000006729">
    <property type="component" value="Chromosome 1"/>
</dbReference>
<protein>
    <submittedName>
        <fullName evidence="1">Uncharacterized protein</fullName>
    </submittedName>
</protein>
<sequence>MERNLILHLSHNLSLIKNGILEKCKTVSLINQLFSLINKLNMHPSPCKNRKLQLITNLL</sequence>
<gene>
    <name evidence="1" type="ORF">POPTR_001G273150</name>
</gene>
<name>A0A3N7EJT2_POPTR</name>
<evidence type="ECO:0000313" key="1">
    <source>
        <dbReference type="EMBL" id="RQO85435.1"/>
    </source>
</evidence>
<organism evidence="1 2">
    <name type="scientific">Populus trichocarpa</name>
    <name type="common">Western balsam poplar</name>
    <name type="synonym">Populus balsamifera subsp. trichocarpa</name>
    <dbReference type="NCBI Taxonomy" id="3694"/>
    <lineage>
        <taxon>Eukaryota</taxon>
        <taxon>Viridiplantae</taxon>
        <taxon>Streptophyta</taxon>
        <taxon>Embryophyta</taxon>
        <taxon>Tracheophyta</taxon>
        <taxon>Spermatophyta</taxon>
        <taxon>Magnoliopsida</taxon>
        <taxon>eudicotyledons</taxon>
        <taxon>Gunneridae</taxon>
        <taxon>Pentapetalae</taxon>
        <taxon>rosids</taxon>
        <taxon>fabids</taxon>
        <taxon>Malpighiales</taxon>
        <taxon>Salicaceae</taxon>
        <taxon>Saliceae</taxon>
        <taxon>Populus</taxon>
    </lineage>
</organism>
<reference evidence="1 2" key="1">
    <citation type="journal article" date="2006" name="Science">
        <title>The genome of black cottonwood, Populus trichocarpa (Torr. &amp; Gray).</title>
        <authorList>
            <person name="Tuskan G.A."/>
            <person name="Difazio S."/>
            <person name="Jansson S."/>
            <person name="Bohlmann J."/>
            <person name="Grigoriev I."/>
            <person name="Hellsten U."/>
            <person name="Putnam N."/>
            <person name="Ralph S."/>
            <person name="Rombauts S."/>
            <person name="Salamov A."/>
            <person name="Schein J."/>
            <person name="Sterck L."/>
            <person name="Aerts A."/>
            <person name="Bhalerao R.R."/>
            <person name="Bhalerao R.P."/>
            <person name="Blaudez D."/>
            <person name="Boerjan W."/>
            <person name="Brun A."/>
            <person name="Brunner A."/>
            <person name="Busov V."/>
            <person name="Campbell M."/>
            <person name="Carlson J."/>
            <person name="Chalot M."/>
            <person name="Chapman J."/>
            <person name="Chen G.L."/>
            <person name="Cooper D."/>
            <person name="Coutinho P.M."/>
            <person name="Couturier J."/>
            <person name="Covert S."/>
            <person name="Cronk Q."/>
            <person name="Cunningham R."/>
            <person name="Davis J."/>
            <person name="Degroeve S."/>
            <person name="Dejardin A."/>
            <person name="Depamphilis C."/>
            <person name="Detter J."/>
            <person name="Dirks B."/>
            <person name="Dubchak I."/>
            <person name="Duplessis S."/>
            <person name="Ehlting J."/>
            <person name="Ellis B."/>
            <person name="Gendler K."/>
            <person name="Goodstein D."/>
            <person name="Gribskov M."/>
            <person name="Grimwood J."/>
            <person name="Groover A."/>
            <person name="Gunter L."/>
            <person name="Hamberger B."/>
            <person name="Heinze B."/>
            <person name="Helariutta Y."/>
            <person name="Henrissat B."/>
            <person name="Holligan D."/>
            <person name="Holt R."/>
            <person name="Huang W."/>
            <person name="Islam-Faridi N."/>
            <person name="Jones S."/>
            <person name="Jones-Rhoades M."/>
            <person name="Jorgensen R."/>
            <person name="Joshi C."/>
            <person name="Kangasjarvi J."/>
            <person name="Karlsson J."/>
            <person name="Kelleher C."/>
            <person name="Kirkpatrick R."/>
            <person name="Kirst M."/>
            <person name="Kohler A."/>
            <person name="Kalluri U."/>
            <person name="Larimer F."/>
            <person name="Leebens-Mack J."/>
            <person name="Leple J.C."/>
            <person name="Locascio P."/>
            <person name="Lou Y."/>
            <person name="Lucas S."/>
            <person name="Martin F."/>
            <person name="Montanini B."/>
            <person name="Napoli C."/>
            <person name="Nelson D.R."/>
            <person name="Nelson C."/>
            <person name="Nieminen K."/>
            <person name="Nilsson O."/>
            <person name="Pereda V."/>
            <person name="Peter G."/>
            <person name="Philippe R."/>
            <person name="Pilate G."/>
            <person name="Poliakov A."/>
            <person name="Razumovskaya J."/>
            <person name="Richardson P."/>
            <person name="Rinaldi C."/>
            <person name="Ritland K."/>
            <person name="Rouze P."/>
            <person name="Ryaboy D."/>
            <person name="Schmutz J."/>
            <person name="Schrader J."/>
            <person name="Segerman B."/>
            <person name="Shin H."/>
            <person name="Siddiqui A."/>
            <person name="Sterky F."/>
            <person name="Terry A."/>
            <person name="Tsai C.J."/>
            <person name="Uberbacher E."/>
            <person name="Unneberg P."/>
            <person name="Vahala J."/>
            <person name="Wall K."/>
            <person name="Wessler S."/>
            <person name="Yang G."/>
            <person name="Yin T."/>
            <person name="Douglas C."/>
            <person name="Marra M."/>
            <person name="Sandberg G."/>
            <person name="Van de Peer Y."/>
            <person name="Rokhsar D."/>
        </authorList>
    </citation>
    <scope>NUCLEOTIDE SEQUENCE [LARGE SCALE GENOMIC DNA]</scope>
    <source>
        <strain evidence="2">cv. Nisqually</strain>
    </source>
</reference>
<proteinExistence type="predicted"/>
<keyword evidence="2" id="KW-1185">Reference proteome</keyword>
<dbReference type="EMBL" id="CM009290">
    <property type="protein sequence ID" value="RQO85435.1"/>
    <property type="molecule type" value="Genomic_DNA"/>
</dbReference>
<dbReference type="InParanoid" id="A0A3N7EJT2"/>